<reference evidence="1 2" key="1">
    <citation type="submission" date="2019-04" db="EMBL/GenBank/DDBJ databases">
        <title>Pedobacter sp. RP-3-15 sp. nov., isolated from Arctic soil.</title>
        <authorList>
            <person name="Dahal R.H."/>
            <person name="Kim D.-U."/>
        </authorList>
    </citation>
    <scope>NUCLEOTIDE SEQUENCE [LARGE SCALE GENOMIC DNA]</scope>
    <source>
        <strain evidence="1 2">RP-3-15</strain>
    </source>
</reference>
<dbReference type="RefSeq" id="WP_136835029.1">
    <property type="nucleotide sequence ID" value="NZ_SWBQ01000001.1"/>
</dbReference>
<keyword evidence="2" id="KW-1185">Reference proteome</keyword>
<dbReference type="AlphaFoldDB" id="A0A4U1CNT8"/>
<evidence type="ECO:0000313" key="1">
    <source>
        <dbReference type="EMBL" id="TKC09621.1"/>
    </source>
</evidence>
<organism evidence="1 2">
    <name type="scientific">Pedobacter frigoris</name>
    <dbReference type="NCBI Taxonomy" id="2571272"/>
    <lineage>
        <taxon>Bacteria</taxon>
        <taxon>Pseudomonadati</taxon>
        <taxon>Bacteroidota</taxon>
        <taxon>Sphingobacteriia</taxon>
        <taxon>Sphingobacteriales</taxon>
        <taxon>Sphingobacteriaceae</taxon>
        <taxon>Pedobacter</taxon>
    </lineage>
</organism>
<sequence length="213" mass="23771">MGILRKGLLGPVKNKTGAVIGRQHRGQNVLTGLQNPSTKPPTEKQLEERRKFGMLNSFLSDIDKLVNVGFKHYAKIKTPVNVAYSYNVDHAFVKQGEEWQLNFPEMVYSRGHVDTPEGATVAPDADVHTVLFSWLAQKQTASCQFADQASFLMYNASKNKALILINATNRYALSYPLTLPAEFFGDTLHCYMNFNSADGKQSGDSMYLGELIF</sequence>
<name>A0A4U1CNT8_9SPHI</name>
<protein>
    <submittedName>
        <fullName evidence="1">Uncharacterized protein</fullName>
    </submittedName>
</protein>
<accession>A0A4U1CNT8</accession>
<dbReference type="Pfam" id="PF19781">
    <property type="entry name" value="DUF6266"/>
    <property type="match status" value="1"/>
</dbReference>
<dbReference type="OrthoDB" id="665435at2"/>
<dbReference type="EMBL" id="SWBQ01000001">
    <property type="protein sequence ID" value="TKC09621.1"/>
    <property type="molecule type" value="Genomic_DNA"/>
</dbReference>
<proteinExistence type="predicted"/>
<dbReference type="Proteomes" id="UP000307244">
    <property type="component" value="Unassembled WGS sequence"/>
</dbReference>
<evidence type="ECO:0000313" key="2">
    <source>
        <dbReference type="Proteomes" id="UP000307244"/>
    </source>
</evidence>
<gene>
    <name evidence="1" type="ORF">FA047_05930</name>
</gene>
<dbReference type="InterPro" id="IPR046233">
    <property type="entry name" value="DUF6266"/>
</dbReference>
<comment type="caution">
    <text evidence="1">The sequence shown here is derived from an EMBL/GenBank/DDBJ whole genome shotgun (WGS) entry which is preliminary data.</text>
</comment>